<dbReference type="AlphaFoldDB" id="A0A4S2LSI3"/>
<feature type="region of interest" description="Disordered" evidence="1">
    <location>
        <begin position="120"/>
        <end position="162"/>
    </location>
</feature>
<feature type="compositionally biased region" description="Polar residues" evidence="1">
    <location>
        <begin position="218"/>
        <end position="235"/>
    </location>
</feature>
<dbReference type="EMBL" id="SJOL01007024">
    <property type="protein sequence ID" value="TGZ63807.1"/>
    <property type="molecule type" value="Genomic_DNA"/>
</dbReference>
<reference evidence="2 3" key="1">
    <citation type="journal article" date="2019" name="BMC Genomics">
        <title>New insights from Opisthorchis felineus genome: update on genomics of the epidemiologically important liver flukes.</title>
        <authorList>
            <person name="Ershov N.I."/>
            <person name="Mordvinov V.A."/>
            <person name="Prokhortchouk E.B."/>
            <person name="Pakharukova M.Y."/>
            <person name="Gunbin K.V."/>
            <person name="Ustyantsev K."/>
            <person name="Genaev M.A."/>
            <person name="Blinov A.G."/>
            <person name="Mazur A."/>
            <person name="Boulygina E."/>
            <person name="Tsygankova S."/>
            <person name="Khrameeva E."/>
            <person name="Chekanov N."/>
            <person name="Fan G."/>
            <person name="Xiao A."/>
            <person name="Zhang H."/>
            <person name="Xu X."/>
            <person name="Yang H."/>
            <person name="Solovyev V."/>
            <person name="Lee S.M."/>
            <person name="Liu X."/>
            <person name="Afonnikov D.A."/>
            <person name="Skryabin K.G."/>
        </authorList>
    </citation>
    <scope>NUCLEOTIDE SEQUENCE [LARGE SCALE GENOMIC DNA]</scope>
    <source>
        <strain evidence="2">AK-0245</strain>
        <tissue evidence="2">Whole organism</tissue>
    </source>
</reference>
<dbReference type="Proteomes" id="UP000308267">
    <property type="component" value="Unassembled WGS sequence"/>
</dbReference>
<feature type="region of interest" description="Disordered" evidence="1">
    <location>
        <begin position="322"/>
        <end position="391"/>
    </location>
</feature>
<sequence>MEVTTFLAGHRGSTFPVAYPQSSDRCCSVNRSTSPHPSVSSSGSEEVRCSLDELDAVIATYDDGSGRQNAQENTGKAAVCCPLNHVSSSFGKRIPDSLHNEARRGSCTFLDNERLSGAADSTDYSTATLRNPRRQSDREPSIELHSSRTTGSFHTVEPEFPPPPPVETFTPDSFILPPPPSVISDPKALRTFQPGGVTGPIYVRTSLPLQVISRCSLTTASPKTPQTRARSSSMSPPQPTKMPTRPTVPQRAPSTRLSTVPTSPDVPTPKSPPSRHSRTHDIVQPCTSSQQYHSTAETSLDQQPVPPVNEMIRRFDVLTTADSGQTTVSLRDKAPAQPPTQSKPRAEMTNPSHSSQVIPSADSQAPANSSTSPNHTKTQLFDDGPDTSPLPTVQQLAREFSAAMAASNTIANNTQGTALLPGRYMVNGSSTQGQNLRSIVHPLAPPLIVKDPHNQTCGGIAVSFGRCSPTHRLSDPRRQQMQKSSRSADLPESQLSSSSGARLLSTSQTVEQTFRPIQCLRLDPTTLDTLLRYNIVDANQIPGYQPICVGSLPDWKLQKLERKNREAAAAYAIELQKWGQIPQWKREIIEKRQFGKSDAGLGSPCDIRPEQHASLISAELTAKLQRRLEKVDSVPTS</sequence>
<evidence type="ECO:0000313" key="2">
    <source>
        <dbReference type="EMBL" id="TGZ63807.1"/>
    </source>
</evidence>
<dbReference type="STRING" id="147828.A0A4S2LSI3"/>
<feature type="compositionally biased region" description="Low complexity" evidence="1">
    <location>
        <begin position="493"/>
        <end position="502"/>
    </location>
</feature>
<keyword evidence="3" id="KW-1185">Reference proteome</keyword>
<organism evidence="2 3">
    <name type="scientific">Opisthorchis felineus</name>
    <dbReference type="NCBI Taxonomy" id="147828"/>
    <lineage>
        <taxon>Eukaryota</taxon>
        <taxon>Metazoa</taxon>
        <taxon>Spiralia</taxon>
        <taxon>Lophotrochozoa</taxon>
        <taxon>Platyhelminthes</taxon>
        <taxon>Trematoda</taxon>
        <taxon>Digenea</taxon>
        <taxon>Opisthorchiida</taxon>
        <taxon>Opisthorchiata</taxon>
        <taxon>Opisthorchiidae</taxon>
        <taxon>Opisthorchis</taxon>
    </lineage>
</organism>
<feature type="region of interest" description="Disordered" evidence="1">
    <location>
        <begin position="468"/>
        <end position="502"/>
    </location>
</feature>
<proteinExistence type="predicted"/>
<dbReference type="OrthoDB" id="6259646at2759"/>
<comment type="caution">
    <text evidence="2">The sequence shown here is derived from an EMBL/GenBank/DDBJ whole genome shotgun (WGS) entry which is preliminary data.</text>
</comment>
<gene>
    <name evidence="2" type="ORF">CRM22_006696</name>
</gene>
<evidence type="ECO:0000256" key="1">
    <source>
        <dbReference type="SAM" id="MobiDB-lite"/>
    </source>
</evidence>
<feature type="compositionally biased region" description="Basic and acidic residues" evidence="1">
    <location>
        <begin position="134"/>
        <end position="146"/>
    </location>
</feature>
<accession>A0A4S2LSI3</accession>
<name>A0A4S2LSI3_OPIFE</name>
<protein>
    <submittedName>
        <fullName evidence="2">Uncharacterized protein</fullName>
    </submittedName>
</protein>
<feature type="compositionally biased region" description="Polar residues" evidence="1">
    <location>
        <begin position="285"/>
        <end position="302"/>
    </location>
</feature>
<feature type="region of interest" description="Disordered" evidence="1">
    <location>
        <begin position="218"/>
        <end position="307"/>
    </location>
</feature>
<feature type="compositionally biased region" description="Polar residues" evidence="1">
    <location>
        <begin position="339"/>
        <end position="379"/>
    </location>
</feature>
<evidence type="ECO:0000313" key="3">
    <source>
        <dbReference type="Proteomes" id="UP000308267"/>
    </source>
</evidence>